<dbReference type="InterPro" id="IPR046549">
    <property type="entry name" value="DUF6703"/>
</dbReference>
<organism evidence="2 3">
    <name type="scientific">Knoellia remsis</name>
    <dbReference type="NCBI Taxonomy" id="407159"/>
    <lineage>
        <taxon>Bacteria</taxon>
        <taxon>Bacillati</taxon>
        <taxon>Actinomycetota</taxon>
        <taxon>Actinomycetes</taxon>
        <taxon>Micrococcales</taxon>
        <taxon>Intrasporangiaceae</taxon>
        <taxon>Knoellia</taxon>
    </lineage>
</organism>
<dbReference type="Pfam" id="PF20444">
    <property type="entry name" value="DUF6703"/>
    <property type="match status" value="1"/>
</dbReference>
<evidence type="ECO:0000256" key="1">
    <source>
        <dbReference type="SAM" id="Phobius"/>
    </source>
</evidence>
<keyword evidence="1" id="KW-0472">Membrane</keyword>
<evidence type="ECO:0000313" key="3">
    <source>
        <dbReference type="Proteomes" id="UP000237822"/>
    </source>
</evidence>
<sequence length="93" mass="10195">MSPFRESLENASAPALRSMSGLPRAVPFLLVLGLMVAGILIPGWGWVLVALVTLFLLWLLLLGWPRLTTPERLMRIAVVAMALAITLTQAFPR</sequence>
<keyword evidence="3" id="KW-1185">Reference proteome</keyword>
<dbReference type="OrthoDB" id="4872260at2"/>
<dbReference type="Proteomes" id="UP000237822">
    <property type="component" value="Unassembled WGS sequence"/>
</dbReference>
<gene>
    <name evidence="2" type="ORF">BCF74_101126</name>
</gene>
<proteinExistence type="predicted"/>
<protein>
    <submittedName>
        <fullName evidence="2">Uncharacterized protein</fullName>
    </submittedName>
</protein>
<comment type="caution">
    <text evidence="2">The sequence shown here is derived from an EMBL/GenBank/DDBJ whole genome shotgun (WGS) entry which is preliminary data.</text>
</comment>
<dbReference type="AlphaFoldDB" id="A0A2T0V0U9"/>
<name>A0A2T0V0U9_9MICO</name>
<feature type="transmembrane region" description="Helical" evidence="1">
    <location>
        <begin position="73"/>
        <end position="91"/>
    </location>
</feature>
<feature type="transmembrane region" description="Helical" evidence="1">
    <location>
        <begin position="46"/>
        <end position="64"/>
    </location>
</feature>
<reference evidence="2 3" key="1">
    <citation type="submission" date="2018-03" db="EMBL/GenBank/DDBJ databases">
        <title>Genomic Encyclopedia of Archaeal and Bacterial Type Strains, Phase II (KMG-II): from individual species to whole genera.</title>
        <authorList>
            <person name="Goeker M."/>
        </authorList>
    </citation>
    <scope>NUCLEOTIDE SEQUENCE [LARGE SCALE GENOMIC DNA]</scope>
    <source>
        <strain evidence="2 3">ATCC BAA-1496</strain>
    </source>
</reference>
<accession>A0A2T0V0U9</accession>
<keyword evidence="1" id="KW-0812">Transmembrane</keyword>
<dbReference type="RefSeq" id="WP_106296022.1">
    <property type="nucleotide sequence ID" value="NZ_PVTI01000001.1"/>
</dbReference>
<evidence type="ECO:0000313" key="2">
    <source>
        <dbReference type="EMBL" id="PRY63727.1"/>
    </source>
</evidence>
<feature type="transmembrane region" description="Helical" evidence="1">
    <location>
        <begin position="21"/>
        <end position="40"/>
    </location>
</feature>
<keyword evidence="1" id="KW-1133">Transmembrane helix</keyword>
<dbReference type="EMBL" id="PVTI01000001">
    <property type="protein sequence ID" value="PRY63727.1"/>
    <property type="molecule type" value="Genomic_DNA"/>
</dbReference>